<gene>
    <name evidence="1" type="ORF">cyc_04643</name>
</gene>
<evidence type="ECO:0000313" key="2">
    <source>
        <dbReference type="Proteomes" id="UP000095192"/>
    </source>
</evidence>
<proteinExistence type="predicted"/>
<dbReference type="EMBL" id="JROU02001480">
    <property type="protein sequence ID" value="OEH76348.1"/>
    <property type="molecule type" value="Genomic_DNA"/>
</dbReference>
<accession>A0A1D3CYS5</accession>
<evidence type="ECO:0000313" key="1">
    <source>
        <dbReference type="EMBL" id="OEH76348.1"/>
    </source>
</evidence>
<sequence>MPLQQEHLMVGGKKSFAFAAWAKTAVPGMWAIVLRRELSLERHPPPRVCVMDGVGWLLRPGKPCAEELPRGNGRGPPVLQWGTRLQRTKAEG</sequence>
<organism evidence="1 2">
    <name type="scientific">Cyclospora cayetanensis</name>
    <dbReference type="NCBI Taxonomy" id="88456"/>
    <lineage>
        <taxon>Eukaryota</taxon>
        <taxon>Sar</taxon>
        <taxon>Alveolata</taxon>
        <taxon>Apicomplexa</taxon>
        <taxon>Conoidasida</taxon>
        <taxon>Coccidia</taxon>
        <taxon>Eucoccidiorida</taxon>
        <taxon>Eimeriorina</taxon>
        <taxon>Eimeriidae</taxon>
        <taxon>Cyclospora</taxon>
    </lineage>
</organism>
<dbReference type="InParanoid" id="A0A1D3CYS5"/>
<dbReference type="VEuPathDB" id="ToxoDB:cyc_04643"/>
<dbReference type="Proteomes" id="UP000095192">
    <property type="component" value="Unassembled WGS sequence"/>
</dbReference>
<comment type="caution">
    <text evidence="1">The sequence shown here is derived from an EMBL/GenBank/DDBJ whole genome shotgun (WGS) entry which is preliminary data.</text>
</comment>
<reference evidence="1 2" key="1">
    <citation type="journal article" date="2016" name="BMC Genomics">
        <title>Comparative genomics reveals Cyclospora cayetanensis possesses coccidia-like metabolism and invasion components but unique surface antigens.</title>
        <authorList>
            <person name="Liu S."/>
            <person name="Wang L."/>
            <person name="Zheng H."/>
            <person name="Xu Z."/>
            <person name="Roellig D.M."/>
            <person name="Li N."/>
            <person name="Frace M.A."/>
            <person name="Tang K."/>
            <person name="Arrowood M.J."/>
            <person name="Moss D.M."/>
            <person name="Zhang L."/>
            <person name="Feng Y."/>
            <person name="Xiao L."/>
        </authorList>
    </citation>
    <scope>NUCLEOTIDE SEQUENCE [LARGE SCALE GENOMIC DNA]</scope>
    <source>
        <strain evidence="1 2">CHN_HEN01</strain>
    </source>
</reference>
<name>A0A1D3CYS5_9EIME</name>
<protein>
    <submittedName>
        <fullName evidence="1">Uncharacterized protein</fullName>
    </submittedName>
</protein>
<dbReference type="AlphaFoldDB" id="A0A1D3CYS5"/>
<keyword evidence="2" id="KW-1185">Reference proteome</keyword>